<sequence length="212" mass="22209">MKRLAIASVAVGVLLAGFFAVLVVKNVPSTPTPLETEVVQLSSDGLMLWASVDEAAPTCEVKTADGVDVPLTTSGDGEVAKADMRYWYLFARSTKPVPAGEFRISCRSTAAGVDYAVSPRSSFVTFIGGLLGVVFSLLAFFALGTWLLTVGIRRRRAANTPPPGTTPPGTTPSGNPPPGDLTPGGRGLGELRPDYPPITYHPAERPGRPDGS</sequence>
<reference evidence="4" key="1">
    <citation type="journal article" date="2019" name="Int. J. Syst. Evol. Microbiol.">
        <title>The Global Catalogue of Microorganisms (GCM) 10K type strain sequencing project: providing services to taxonomists for standard genome sequencing and annotation.</title>
        <authorList>
            <consortium name="The Broad Institute Genomics Platform"/>
            <consortium name="The Broad Institute Genome Sequencing Center for Infectious Disease"/>
            <person name="Wu L."/>
            <person name="Ma J."/>
        </authorList>
    </citation>
    <scope>NUCLEOTIDE SEQUENCE [LARGE SCALE GENOMIC DNA]</scope>
    <source>
        <strain evidence="4">JCM 16928</strain>
    </source>
</reference>
<gene>
    <name evidence="3" type="ORF">GCM10022235_73260</name>
</gene>
<evidence type="ECO:0000256" key="2">
    <source>
        <dbReference type="SAM" id="Phobius"/>
    </source>
</evidence>
<protein>
    <submittedName>
        <fullName evidence="3">Uncharacterized protein</fullName>
    </submittedName>
</protein>
<organism evidence="3 4">
    <name type="scientific">Kribbella ginsengisoli</name>
    <dbReference type="NCBI Taxonomy" id="363865"/>
    <lineage>
        <taxon>Bacteria</taxon>
        <taxon>Bacillati</taxon>
        <taxon>Actinomycetota</taxon>
        <taxon>Actinomycetes</taxon>
        <taxon>Propionibacteriales</taxon>
        <taxon>Kribbellaceae</taxon>
        <taxon>Kribbella</taxon>
    </lineage>
</organism>
<keyword evidence="2" id="KW-1133">Transmembrane helix</keyword>
<evidence type="ECO:0000313" key="3">
    <source>
        <dbReference type="EMBL" id="GAA3591351.1"/>
    </source>
</evidence>
<proteinExistence type="predicted"/>
<name>A0ABP6YUS6_9ACTN</name>
<dbReference type="EMBL" id="BAABAA010000015">
    <property type="protein sequence ID" value="GAA3591351.1"/>
    <property type="molecule type" value="Genomic_DNA"/>
</dbReference>
<feature type="compositionally biased region" description="Pro residues" evidence="1">
    <location>
        <begin position="160"/>
        <end position="180"/>
    </location>
</feature>
<feature type="compositionally biased region" description="Basic and acidic residues" evidence="1">
    <location>
        <begin position="202"/>
        <end position="212"/>
    </location>
</feature>
<comment type="caution">
    <text evidence="3">The sequence shown here is derived from an EMBL/GenBank/DDBJ whole genome shotgun (WGS) entry which is preliminary data.</text>
</comment>
<keyword evidence="4" id="KW-1185">Reference proteome</keyword>
<evidence type="ECO:0000313" key="4">
    <source>
        <dbReference type="Proteomes" id="UP001501222"/>
    </source>
</evidence>
<accession>A0ABP6YUS6</accession>
<feature type="region of interest" description="Disordered" evidence="1">
    <location>
        <begin position="156"/>
        <end position="212"/>
    </location>
</feature>
<dbReference type="RefSeq" id="WP_344848541.1">
    <property type="nucleotide sequence ID" value="NZ_BAABAA010000015.1"/>
</dbReference>
<keyword evidence="2" id="KW-0472">Membrane</keyword>
<evidence type="ECO:0000256" key="1">
    <source>
        <dbReference type="SAM" id="MobiDB-lite"/>
    </source>
</evidence>
<feature type="transmembrane region" description="Helical" evidence="2">
    <location>
        <begin position="123"/>
        <end position="148"/>
    </location>
</feature>
<keyword evidence="2" id="KW-0812">Transmembrane</keyword>
<dbReference type="Proteomes" id="UP001501222">
    <property type="component" value="Unassembled WGS sequence"/>
</dbReference>